<dbReference type="InterPro" id="IPR002110">
    <property type="entry name" value="Ankyrin_rpt"/>
</dbReference>
<dbReference type="SUPFAM" id="SSF48403">
    <property type="entry name" value="Ankyrin repeat"/>
    <property type="match status" value="1"/>
</dbReference>
<keyword evidence="1" id="KW-0677">Repeat</keyword>
<dbReference type="PANTHER" id="PTHR24198">
    <property type="entry name" value="ANKYRIN REPEAT AND PROTEIN KINASE DOMAIN-CONTAINING PROTEIN"/>
    <property type="match status" value="1"/>
</dbReference>
<dbReference type="OrthoDB" id="5314041at2759"/>
<dbReference type="SUPFAM" id="SSF49785">
    <property type="entry name" value="Galactose-binding domain-like"/>
    <property type="match status" value="1"/>
</dbReference>
<keyword evidence="5" id="KW-1185">Reference proteome</keyword>
<keyword evidence="2" id="KW-0040">ANK repeat</keyword>
<dbReference type="SMART" id="SM00248">
    <property type="entry name" value="ANK"/>
    <property type="match status" value="4"/>
</dbReference>
<dbReference type="EMBL" id="CAJNOC010001441">
    <property type="protein sequence ID" value="CAF0865134.1"/>
    <property type="molecule type" value="Genomic_DNA"/>
</dbReference>
<evidence type="ECO:0000256" key="1">
    <source>
        <dbReference type="ARBA" id="ARBA00022737"/>
    </source>
</evidence>
<name>A0A813XHZ6_9BILA</name>
<organism evidence="4 5">
    <name type="scientific">Brachionus calyciflorus</name>
    <dbReference type="NCBI Taxonomy" id="104777"/>
    <lineage>
        <taxon>Eukaryota</taxon>
        <taxon>Metazoa</taxon>
        <taxon>Spiralia</taxon>
        <taxon>Gnathifera</taxon>
        <taxon>Rotifera</taxon>
        <taxon>Eurotatoria</taxon>
        <taxon>Monogononta</taxon>
        <taxon>Pseudotrocha</taxon>
        <taxon>Ploima</taxon>
        <taxon>Brachionidae</taxon>
        <taxon>Brachionus</taxon>
    </lineage>
</organism>
<dbReference type="AlphaFoldDB" id="A0A813XHZ6"/>
<dbReference type="PANTHER" id="PTHR24198:SF165">
    <property type="entry name" value="ANKYRIN REPEAT-CONTAINING PROTEIN-RELATED"/>
    <property type="match status" value="1"/>
</dbReference>
<reference evidence="4" key="1">
    <citation type="submission" date="2021-02" db="EMBL/GenBank/DDBJ databases">
        <authorList>
            <person name="Nowell W R."/>
        </authorList>
    </citation>
    <scope>NUCLEOTIDE SEQUENCE</scope>
    <source>
        <strain evidence="4">Ploen Becks lab</strain>
    </source>
</reference>
<feature type="compositionally biased region" description="Polar residues" evidence="3">
    <location>
        <begin position="662"/>
        <end position="682"/>
    </location>
</feature>
<evidence type="ECO:0000313" key="4">
    <source>
        <dbReference type="EMBL" id="CAF0865134.1"/>
    </source>
</evidence>
<dbReference type="Gene3D" id="1.25.40.20">
    <property type="entry name" value="Ankyrin repeat-containing domain"/>
    <property type="match status" value="1"/>
</dbReference>
<accession>A0A813XHZ6</accession>
<gene>
    <name evidence="4" type="ORF">OXX778_LOCUS9640</name>
</gene>
<dbReference type="InterPro" id="IPR008979">
    <property type="entry name" value="Galactose-bd-like_sf"/>
</dbReference>
<dbReference type="Gene3D" id="2.60.120.260">
    <property type="entry name" value="Galactose-binding domain-like"/>
    <property type="match status" value="1"/>
</dbReference>
<sequence>MKQRFHIIDTLINKKSNQNELNLNGWNCLLSAVNYFHDDNSMMLLLLLQTGARTEQKDNNGLTCIDHAVRKNKINCIRVLLNFNPKLILNSSRALINASIKANLEMVILLLNFGVDPNKIDEINGSASLHEALRINETKEEKFLLRLKVVKNLILFGASTQLRNHRNETPLEIIFSKPKEIEKIYIDAIEHFLSQPNLIPKNNMLQNLDIKLPKHPLLKPNINWTRNEPRYYSGYKSEKNVENSRNLLDGDTHSMCSFPAKAFNWVIFDMKSEHSISRVRIYAWKNKEMPKECYLQISNSIDGPWCCVHTFLCEMVGSSVRSNAGVPLDFGGFEVRSRYWRLVIANNHGGEMTSFHGIEFFGFDCRISKFLSELNLSEYEDLLIENLEWFNEPITFGLVGKSLPPFSIIANSIFIDSLQLISHGGGILNGELCVEMDPIKINNEPSSIAIFRNIYFSSPGKFILEAKCPANPNICISSQAIQIFELNDPEYYRLLNAYPESNRINPKFGKEKKLLGQIFEQNIETDEDGLIEQQIDYDFPDFSSFNTNSKMKIKDWITESQQLNNTNEKDDETTSTSSFGLIKKVSNNSFINNEKNLNSNPLLNEIEYETQSITIDLLDETMSISSGDYNQTKQENEIVKTEAKALVKMDSNFNQSKKESSKTNGLFSINDNSRNSKNQIKTSISRPSNNPIQPPPPPPLAQLKLDEGLLKFQKKKIDKEKTENSLDAELKSRIAHLGEKMNISKKDGKRDESEKFSLRAKKALEKYKNL</sequence>
<evidence type="ECO:0000256" key="3">
    <source>
        <dbReference type="SAM" id="MobiDB-lite"/>
    </source>
</evidence>
<protein>
    <submittedName>
        <fullName evidence="4">Uncharacterized protein</fullName>
    </submittedName>
</protein>
<evidence type="ECO:0000256" key="2">
    <source>
        <dbReference type="ARBA" id="ARBA00023043"/>
    </source>
</evidence>
<dbReference type="Proteomes" id="UP000663879">
    <property type="component" value="Unassembled WGS sequence"/>
</dbReference>
<evidence type="ECO:0000313" key="5">
    <source>
        <dbReference type="Proteomes" id="UP000663879"/>
    </source>
</evidence>
<comment type="caution">
    <text evidence="4">The sequence shown here is derived from an EMBL/GenBank/DDBJ whole genome shotgun (WGS) entry which is preliminary data.</text>
</comment>
<proteinExistence type="predicted"/>
<feature type="region of interest" description="Disordered" evidence="3">
    <location>
        <begin position="652"/>
        <end position="701"/>
    </location>
</feature>
<dbReference type="InterPro" id="IPR036770">
    <property type="entry name" value="Ankyrin_rpt-contain_sf"/>
</dbReference>